<proteinExistence type="predicted"/>
<keyword evidence="4" id="KW-1185">Reference proteome</keyword>
<dbReference type="InterPro" id="IPR002201">
    <property type="entry name" value="Glyco_trans_9"/>
</dbReference>
<dbReference type="Gene3D" id="3.40.50.2000">
    <property type="entry name" value="Glycogen Phosphorylase B"/>
    <property type="match status" value="2"/>
</dbReference>
<gene>
    <name evidence="3" type="ORF">MNQ99_03365</name>
</gene>
<evidence type="ECO:0000313" key="3">
    <source>
        <dbReference type="EMBL" id="UNK46423.1"/>
    </source>
</evidence>
<dbReference type="PANTHER" id="PTHR30160">
    <property type="entry name" value="TETRAACYLDISACCHARIDE 4'-KINASE-RELATED"/>
    <property type="match status" value="1"/>
</dbReference>
<sequence>MTDSPTGGAAFGDQRLSTDAGHGLGIGPVLQPFEDVRKIAVLRGGGLGDVLFSVPALESLAAAYPEATLTLLGTEAHAALFRGRPGPVHRVEPLPFAHGVRPGPEDPQAVALFQQRMRAEQFDLAVQLHGGGRFSNPFLLELGARHTVGTRTEDAAPLERSIPYLYYQHEVLRALEVVGLAGAAPAAFQPELEPLAGEEALLAGLLADGRPSLVTIHPGATDQRRRWPASYFGEVAARAADDGCQVLVVGDPSDTALANEVVERGCERAGSGNGGGISSVAGQLGLAELSAVLRASDVMLGNDSGPRHLAQAVGTPTVGIYWVGNMIMAGPLGRTLHRVHLSWLTRCPVCSADLTQVGWTAERCPHEFSLTREIRAEDVYADLRQLRATSLLLRGK</sequence>
<keyword evidence="1" id="KW-0328">Glycosyltransferase</keyword>
<dbReference type="EMBL" id="CP093326">
    <property type="protein sequence ID" value="UNK46423.1"/>
    <property type="molecule type" value="Genomic_DNA"/>
</dbReference>
<keyword evidence="2" id="KW-0808">Transferase</keyword>
<reference evidence="3 4" key="1">
    <citation type="submission" date="2022-03" db="EMBL/GenBank/DDBJ databases">
        <title>Isotopic signatures of nitrous oxide derived from detoxification processes.</title>
        <authorList>
            <person name="Behrendt U."/>
            <person name="Buchen C."/>
            <person name="Well R."/>
            <person name="Ulrich A."/>
            <person name="Rohe L."/>
            <person name="Kolb S."/>
            <person name="Schloter M."/>
            <person name="Horn M.A."/>
            <person name="Augustin J."/>
        </authorList>
    </citation>
    <scope>NUCLEOTIDE SEQUENCE [LARGE SCALE GENOMIC DNA]</scope>
    <source>
        <strain evidence="3 4">S4-C24</strain>
    </source>
</reference>
<name>A0ABY3W7X1_9MICC</name>
<organism evidence="3 4">
    <name type="scientific">Arthrobacter sulfonylureivorans</name>
    <dbReference type="NCBI Taxonomy" id="2486855"/>
    <lineage>
        <taxon>Bacteria</taxon>
        <taxon>Bacillati</taxon>
        <taxon>Actinomycetota</taxon>
        <taxon>Actinomycetes</taxon>
        <taxon>Micrococcales</taxon>
        <taxon>Micrococcaceae</taxon>
        <taxon>Arthrobacter</taxon>
    </lineage>
</organism>
<dbReference type="Pfam" id="PF01075">
    <property type="entry name" value="Glyco_transf_9"/>
    <property type="match status" value="1"/>
</dbReference>
<dbReference type="PANTHER" id="PTHR30160:SF1">
    <property type="entry name" value="LIPOPOLYSACCHARIDE 1,2-N-ACETYLGLUCOSAMINETRANSFERASE-RELATED"/>
    <property type="match status" value="1"/>
</dbReference>
<dbReference type="CDD" id="cd03789">
    <property type="entry name" value="GT9_LPS_heptosyltransferase"/>
    <property type="match status" value="1"/>
</dbReference>
<evidence type="ECO:0000313" key="4">
    <source>
        <dbReference type="Proteomes" id="UP000829069"/>
    </source>
</evidence>
<dbReference type="RefSeq" id="WP_127512466.1">
    <property type="nucleotide sequence ID" value="NZ_CP093326.1"/>
</dbReference>
<evidence type="ECO:0000256" key="1">
    <source>
        <dbReference type="ARBA" id="ARBA00022676"/>
    </source>
</evidence>
<protein>
    <submittedName>
        <fullName evidence="3">Glycosyltransferase family 9 protein</fullName>
    </submittedName>
</protein>
<evidence type="ECO:0000256" key="2">
    <source>
        <dbReference type="ARBA" id="ARBA00022679"/>
    </source>
</evidence>
<accession>A0ABY3W7X1</accession>
<dbReference type="SUPFAM" id="SSF53756">
    <property type="entry name" value="UDP-Glycosyltransferase/glycogen phosphorylase"/>
    <property type="match status" value="1"/>
</dbReference>
<dbReference type="Proteomes" id="UP000829069">
    <property type="component" value="Chromosome"/>
</dbReference>
<dbReference type="InterPro" id="IPR051199">
    <property type="entry name" value="LPS_LOS_Heptosyltrfase"/>
</dbReference>